<dbReference type="Pfam" id="PF20256">
    <property type="entry name" value="MoCoBD_2"/>
    <property type="match status" value="1"/>
</dbReference>
<evidence type="ECO:0000256" key="11">
    <source>
        <dbReference type="ARBA" id="ARBA00034078"/>
    </source>
</evidence>
<dbReference type="GO" id="GO:0051537">
    <property type="term" value="F:2 iron, 2 sulfur cluster binding"/>
    <property type="evidence" value="ECO:0007669"/>
    <property type="project" value="UniProtKB-KW"/>
</dbReference>
<dbReference type="Pfam" id="PF01315">
    <property type="entry name" value="Ald_Xan_dh_C"/>
    <property type="match status" value="1"/>
</dbReference>
<evidence type="ECO:0000256" key="1">
    <source>
        <dbReference type="ARBA" id="ARBA00001924"/>
    </source>
</evidence>
<keyword evidence="10" id="KW-0411">Iron-sulfur</keyword>
<dbReference type="GO" id="GO:0030151">
    <property type="term" value="F:molybdenum ion binding"/>
    <property type="evidence" value="ECO:0007669"/>
    <property type="project" value="InterPro"/>
</dbReference>
<dbReference type="FunFam" id="3.30.365.10:FF:000002">
    <property type="entry name" value="Xanthine dehydrogenase oxidase"/>
    <property type="match status" value="1"/>
</dbReference>
<proteinExistence type="inferred from homology"/>
<evidence type="ECO:0000256" key="7">
    <source>
        <dbReference type="ARBA" id="ARBA00022827"/>
    </source>
</evidence>
<dbReference type="InterPro" id="IPR014309">
    <property type="entry name" value="Xanthine_DH_Mopterin-bd_su"/>
</dbReference>
<dbReference type="FunFam" id="3.30.365.10:FF:000001">
    <property type="entry name" value="Xanthine dehydrogenase oxidase"/>
    <property type="match status" value="1"/>
</dbReference>
<evidence type="ECO:0000256" key="12">
    <source>
        <dbReference type="ARBA" id="ARBA00053029"/>
    </source>
</evidence>
<dbReference type="InterPro" id="IPR016208">
    <property type="entry name" value="Ald_Oxase/xanthine_DH-like"/>
</dbReference>
<dbReference type="InterPro" id="IPR046867">
    <property type="entry name" value="AldOxase/xan_DH_MoCoBD2"/>
</dbReference>
<comment type="caution">
    <text evidence="15">The sequence shown here is derived from an EMBL/GenBank/DDBJ whole genome shotgun (WGS) entry which is preliminary data.</text>
</comment>
<dbReference type="STRING" id="1781255.BH720_23370"/>
<evidence type="ECO:0000256" key="4">
    <source>
        <dbReference type="ARBA" id="ARBA00022630"/>
    </source>
</evidence>
<reference evidence="15" key="1">
    <citation type="submission" date="2016-09" db="EMBL/GenBank/DDBJ databases">
        <title>Draft genome of thermotolerant cyanobacterium Desertifilum sp. strain IPPAS B-1220.</title>
        <authorList>
            <person name="Sinetova M.A."/>
            <person name="Bolakhan K."/>
            <person name="Zayadan B.K."/>
            <person name="Mironov K.S."/>
            <person name="Ustinova V."/>
            <person name="Kupriyanova E.V."/>
            <person name="Sidorov R.A."/>
            <person name="Skrypnik A.N."/>
            <person name="Gogoleva N.E."/>
            <person name="Gogolev Y.V."/>
            <person name="Los D.A."/>
        </authorList>
    </citation>
    <scope>NUCLEOTIDE SEQUENCE [LARGE SCALE GENOMIC DNA]</scope>
    <source>
        <strain evidence="15">IPPAS B-1220</strain>
    </source>
</reference>
<keyword evidence="7" id="KW-0274">FAD</keyword>
<dbReference type="OrthoDB" id="9759099at2"/>
<evidence type="ECO:0000256" key="8">
    <source>
        <dbReference type="ARBA" id="ARBA00023002"/>
    </source>
</evidence>
<dbReference type="GO" id="GO:0005506">
    <property type="term" value="F:iron ion binding"/>
    <property type="evidence" value="ECO:0007669"/>
    <property type="project" value="InterPro"/>
</dbReference>
<comment type="cofactor">
    <cofactor evidence="12">
        <name>Mo-molybdopterin cytosine dinucleotide</name>
        <dbReference type="ChEBI" id="CHEBI:71308"/>
    </cofactor>
</comment>
<dbReference type="SUPFAM" id="SSF54665">
    <property type="entry name" value="CO dehydrogenase molybdoprotein N-domain-like"/>
    <property type="match status" value="1"/>
</dbReference>
<dbReference type="SUPFAM" id="SSF56003">
    <property type="entry name" value="Molybdenum cofactor-binding domain"/>
    <property type="match status" value="1"/>
</dbReference>
<feature type="domain" description="Aldehyde oxidase/xanthine dehydrogenase a/b hammerhead" evidence="14">
    <location>
        <begin position="14"/>
        <end position="121"/>
    </location>
</feature>
<gene>
    <name evidence="15" type="ORF">BH720_23370</name>
</gene>
<dbReference type="InterPro" id="IPR008274">
    <property type="entry name" value="AldOxase/xan_DH_MoCoBD1"/>
</dbReference>
<evidence type="ECO:0000259" key="14">
    <source>
        <dbReference type="SMART" id="SM01008"/>
    </source>
</evidence>
<keyword evidence="5" id="KW-0001">2Fe-2S</keyword>
<dbReference type="GO" id="GO:0016491">
    <property type="term" value="F:oxidoreductase activity"/>
    <property type="evidence" value="ECO:0007669"/>
    <property type="project" value="UniProtKB-KW"/>
</dbReference>
<dbReference type="Gene3D" id="3.90.1170.50">
    <property type="entry name" value="Aldehyde oxidase/xanthine dehydrogenase, a/b hammerhead"/>
    <property type="match status" value="1"/>
</dbReference>
<dbReference type="PANTHER" id="PTHR45444:SF3">
    <property type="entry name" value="XANTHINE DEHYDROGENASE"/>
    <property type="match status" value="1"/>
</dbReference>
<keyword evidence="9" id="KW-0408">Iron</keyword>
<evidence type="ECO:0000256" key="9">
    <source>
        <dbReference type="ARBA" id="ARBA00023004"/>
    </source>
</evidence>
<dbReference type="AlphaFoldDB" id="A0A1E5QDJ8"/>
<evidence type="ECO:0000256" key="5">
    <source>
        <dbReference type="ARBA" id="ARBA00022714"/>
    </source>
</evidence>
<accession>A0A1E5QDJ8</accession>
<dbReference type="InterPro" id="IPR037165">
    <property type="entry name" value="AldOxase/xan_DH_Mopterin-bd_sf"/>
</dbReference>
<evidence type="ECO:0000256" key="2">
    <source>
        <dbReference type="ARBA" id="ARBA00001974"/>
    </source>
</evidence>
<evidence type="ECO:0000256" key="10">
    <source>
        <dbReference type="ARBA" id="ARBA00023014"/>
    </source>
</evidence>
<evidence type="ECO:0000313" key="15">
    <source>
        <dbReference type="EMBL" id="OEJ72738.1"/>
    </source>
</evidence>
<organism evidence="15">
    <name type="scientific">Desertifilum tharense IPPAS B-1220</name>
    <dbReference type="NCBI Taxonomy" id="1781255"/>
    <lineage>
        <taxon>Bacteria</taxon>
        <taxon>Bacillati</taxon>
        <taxon>Cyanobacteriota</taxon>
        <taxon>Cyanophyceae</taxon>
        <taxon>Desertifilales</taxon>
        <taxon>Desertifilaceae</taxon>
        <taxon>Desertifilum</taxon>
    </lineage>
</organism>
<comment type="cofactor">
    <cofactor evidence="1">
        <name>Mo-molybdopterin</name>
        <dbReference type="ChEBI" id="CHEBI:71302"/>
    </cofactor>
</comment>
<keyword evidence="6" id="KW-0479">Metal-binding</keyword>
<dbReference type="NCBIfam" id="TIGR02965">
    <property type="entry name" value="xanthine_xdhB"/>
    <property type="match status" value="1"/>
</dbReference>
<comment type="cofactor">
    <cofactor evidence="2">
        <name>FAD</name>
        <dbReference type="ChEBI" id="CHEBI:57692"/>
    </cofactor>
</comment>
<comment type="similarity">
    <text evidence="3">Belongs to the xanthine dehydrogenase family.</text>
</comment>
<sequence>MKRRSHESAEHHVTGKAVYTDEQRQPSGMLSLYPVISPYAHARILRIDVQAAYGVEGLVTVLAAADVPGHNDTGPIIHDEVLFPTTEVSYWGQAIVWTVGETEEAARLAAEKVVVEYEPLEPILTIESAIAANSFHNQPQVIKHGNPLEALQESEYRLQGEVLMNGQDHFYLETHTSWAIPDGEGHYQIYSSTQHPSETQNIVAEVLGVPINQVNVTCLRMGGAFGGKETQANPFAALVALAAYKTGRPARLKLRRHHDMILTGKRHGFLGKYQVGFDGSGKIQALDVNLYADGGWSLDLSPPVLLRAMLHVDNAYYLPNVKVVGQIAKTHKVSNTAFRGFGGPQGMIVIEEIIDRIARVLQLPPETIRDRNFYHGTGETNTTHYGQEVRDNRIARIWQEVQERSNFTERKSAIAQFNQTHPHCKRGLAITPVKFGISFNKLLYNQAGALILIYTDGSIQLNHGGTEMGQGLHTKMLQVASRALGVKIERFRMMPTSTDKVPNTSATAASSGSDLNGQAVKDACETLKKRLAPVAAQLLQDSHPHKSLEVLTEEIVFEDDWVYGRSDPQSKVTFEAVVSQAYCDRISLSATGFYRTPNLTWDANTNTGTPFYYYAYGAAVSEVEIDGFTGNFKLLRVDIVHDVGSSLNPLVDIGQIEGGFVQGMGWLTMEELVWDNQGRLRTFAPSTYKIPTISEIPEQFHIHLLERASQDGTIYGSKAVGEPPFMLAMSVREAIRSAIAEFGQADYIPLALPATPEAILMAIEAIRNASEVSTPLVGTSQT</sequence>
<evidence type="ECO:0000256" key="6">
    <source>
        <dbReference type="ARBA" id="ARBA00022723"/>
    </source>
</evidence>
<protein>
    <submittedName>
        <fullName evidence="15">Xanthine dehydrogenase molybdopterin binding subunit</fullName>
    </submittedName>
</protein>
<dbReference type="InterPro" id="IPR000674">
    <property type="entry name" value="Ald_Oxase/Xan_DH_a/b"/>
</dbReference>
<evidence type="ECO:0000256" key="13">
    <source>
        <dbReference type="SAM" id="MobiDB-lite"/>
    </source>
</evidence>
<dbReference type="EMBL" id="MJGC01000112">
    <property type="protein sequence ID" value="OEJ72738.1"/>
    <property type="molecule type" value="Genomic_DNA"/>
</dbReference>
<keyword evidence="4" id="KW-0285">Flavoprotein</keyword>
<dbReference type="SMART" id="SM01008">
    <property type="entry name" value="Ald_Xan_dh_C"/>
    <property type="match status" value="1"/>
</dbReference>
<keyword evidence="8" id="KW-0560">Oxidoreductase</keyword>
<dbReference type="Pfam" id="PF02738">
    <property type="entry name" value="MoCoBD_1"/>
    <property type="match status" value="1"/>
</dbReference>
<feature type="region of interest" description="Disordered" evidence="13">
    <location>
        <begin position="497"/>
        <end position="516"/>
    </location>
</feature>
<dbReference type="FunFam" id="3.30.365.10:FF:000003">
    <property type="entry name" value="Aldehyde oxidase 1"/>
    <property type="match status" value="1"/>
</dbReference>
<name>A0A1E5QDJ8_9CYAN</name>
<comment type="cofactor">
    <cofactor evidence="11">
        <name>[2Fe-2S] cluster</name>
        <dbReference type="ChEBI" id="CHEBI:190135"/>
    </cofactor>
</comment>
<dbReference type="InterPro" id="IPR036856">
    <property type="entry name" value="Ald_Oxase/Xan_DH_a/b_sf"/>
</dbReference>
<dbReference type="Gene3D" id="3.30.365.10">
    <property type="entry name" value="Aldehyde oxidase/xanthine dehydrogenase, molybdopterin binding domain"/>
    <property type="match status" value="4"/>
</dbReference>
<evidence type="ECO:0000256" key="3">
    <source>
        <dbReference type="ARBA" id="ARBA00006849"/>
    </source>
</evidence>
<dbReference type="PANTHER" id="PTHR45444">
    <property type="entry name" value="XANTHINE DEHYDROGENASE"/>
    <property type="match status" value="1"/>
</dbReference>